<dbReference type="EMBL" id="BAABBP010000009">
    <property type="protein sequence ID" value="GAA3991466.1"/>
    <property type="molecule type" value="Genomic_DNA"/>
</dbReference>
<dbReference type="Pfam" id="PF02618">
    <property type="entry name" value="YceG"/>
    <property type="match status" value="1"/>
</dbReference>
<keyword evidence="1 7" id="KW-1003">Cell membrane</keyword>
<dbReference type="CDD" id="cd08010">
    <property type="entry name" value="MltG_like"/>
    <property type="match status" value="1"/>
</dbReference>
<feature type="site" description="Important for catalytic activity" evidence="7">
    <location>
        <position position="212"/>
    </location>
</feature>
<keyword evidence="6 7" id="KW-0961">Cell wall biogenesis/degradation</keyword>
<sequence length="329" mass="36208">MRRFLLVLLLIVLAAGAGAAWWLHAPLRLPGGQAVELEIEPGTAPRRVAQAVAQAGVQVQPRWLWLWFRISGKDRQIRAGNYEITQGTTPYELLQKLVRGEQSLSTVTLVEGWTFRQVRQALAQAQQLKDDTAAMDDAAIMAALERAGVAPEGRFFPDTYAYAKGSSDLAVLRRALHAMDRHLDAAWALRAPDTPLKSADQVLILASIVEKETGRAEDRAQIAGVFTNRLRRGMLLQTDPTVIYGLGEAFDGNLRKRDLQADTPWNTYTRAGLPPTPIAMPGKAALLAAVQPAPTKALYFVARGDGTSHFSATLDEHNRAVNRYQRGRK</sequence>
<evidence type="ECO:0000256" key="6">
    <source>
        <dbReference type="ARBA" id="ARBA00023316"/>
    </source>
</evidence>
<evidence type="ECO:0000256" key="4">
    <source>
        <dbReference type="ARBA" id="ARBA00023136"/>
    </source>
</evidence>
<evidence type="ECO:0000256" key="5">
    <source>
        <dbReference type="ARBA" id="ARBA00023239"/>
    </source>
</evidence>
<dbReference type="HAMAP" id="MF_02065">
    <property type="entry name" value="MltG"/>
    <property type="match status" value="1"/>
</dbReference>
<keyword evidence="3 7" id="KW-1133">Transmembrane helix</keyword>
<dbReference type="Gene3D" id="3.30.160.60">
    <property type="entry name" value="Classic Zinc Finger"/>
    <property type="match status" value="1"/>
</dbReference>
<dbReference type="PANTHER" id="PTHR30518:SF2">
    <property type="entry name" value="ENDOLYTIC MUREIN TRANSGLYCOSYLASE"/>
    <property type="match status" value="1"/>
</dbReference>
<name>A0ABP7R2D3_9BURK</name>
<reference evidence="9" key="1">
    <citation type="journal article" date="2019" name="Int. J. Syst. Evol. Microbiol.">
        <title>The Global Catalogue of Microorganisms (GCM) 10K type strain sequencing project: providing services to taxonomists for standard genome sequencing and annotation.</title>
        <authorList>
            <consortium name="The Broad Institute Genomics Platform"/>
            <consortium name="The Broad Institute Genome Sequencing Center for Infectious Disease"/>
            <person name="Wu L."/>
            <person name="Ma J."/>
        </authorList>
    </citation>
    <scope>NUCLEOTIDE SEQUENCE [LARGE SCALE GENOMIC DNA]</scope>
    <source>
        <strain evidence="9">JCM 17561</strain>
    </source>
</reference>
<evidence type="ECO:0000313" key="8">
    <source>
        <dbReference type="EMBL" id="GAA3991466.1"/>
    </source>
</evidence>
<keyword evidence="5 7" id="KW-0456">Lyase</keyword>
<comment type="similarity">
    <text evidence="7">Belongs to the transglycosylase MltG family.</text>
</comment>
<accession>A0ABP7R2D3</accession>
<evidence type="ECO:0000256" key="3">
    <source>
        <dbReference type="ARBA" id="ARBA00022989"/>
    </source>
</evidence>
<keyword evidence="2 7" id="KW-0812">Transmembrane</keyword>
<comment type="catalytic activity">
    <reaction evidence="7">
        <text>a peptidoglycan chain = a peptidoglycan chain with N-acetyl-1,6-anhydromuramyl-[peptide] at the reducing end + a peptidoglycan chain with N-acetylglucosamine at the non-reducing end.</text>
        <dbReference type="EC" id="4.2.2.29"/>
    </reaction>
</comment>
<protein>
    <recommendedName>
        <fullName evidence="7">Endolytic murein transglycosylase</fullName>
        <ecNumber evidence="7">4.2.2.29</ecNumber>
    </recommendedName>
    <alternativeName>
        <fullName evidence="7">Peptidoglycan lytic transglycosylase</fullName>
    </alternativeName>
    <alternativeName>
        <fullName evidence="7">Peptidoglycan polymerization terminase</fullName>
    </alternativeName>
</protein>
<proteinExistence type="inferred from homology"/>
<evidence type="ECO:0000313" key="9">
    <source>
        <dbReference type="Proteomes" id="UP001501627"/>
    </source>
</evidence>
<evidence type="ECO:0000256" key="2">
    <source>
        <dbReference type="ARBA" id="ARBA00022692"/>
    </source>
</evidence>
<gene>
    <name evidence="7 8" type="primary">mltG</name>
    <name evidence="8" type="ORF">GCM10022279_13240</name>
</gene>
<comment type="caution">
    <text evidence="8">The sequence shown here is derived from an EMBL/GenBank/DDBJ whole genome shotgun (WGS) entry which is preliminary data.</text>
</comment>
<keyword evidence="9" id="KW-1185">Reference proteome</keyword>
<keyword evidence="7" id="KW-0997">Cell inner membrane</keyword>
<evidence type="ECO:0000256" key="1">
    <source>
        <dbReference type="ARBA" id="ARBA00022475"/>
    </source>
</evidence>
<comment type="function">
    <text evidence="7">Functions as a peptidoglycan terminase that cleaves nascent peptidoglycan strands endolytically to terminate their elongation.</text>
</comment>
<dbReference type="Gene3D" id="3.30.1490.480">
    <property type="entry name" value="Endolytic murein transglycosylase"/>
    <property type="match status" value="1"/>
</dbReference>
<keyword evidence="4 7" id="KW-0472">Membrane</keyword>
<evidence type="ECO:0000256" key="7">
    <source>
        <dbReference type="HAMAP-Rule" id="MF_02065"/>
    </source>
</evidence>
<organism evidence="8 9">
    <name type="scientific">Comamonas faecalis</name>
    <dbReference type="NCBI Taxonomy" id="1387849"/>
    <lineage>
        <taxon>Bacteria</taxon>
        <taxon>Pseudomonadati</taxon>
        <taxon>Pseudomonadota</taxon>
        <taxon>Betaproteobacteria</taxon>
        <taxon>Burkholderiales</taxon>
        <taxon>Comamonadaceae</taxon>
        <taxon>Comamonas</taxon>
    </lineage>
</organism>
<dbReference type="InterPro" id="IPR003770">
    <property type="entry name" value="MLTG-like"/>
</dbReference>
<dbReference type="Proteomes" id="UP001501627">
    <property type="component" value="Unassembled WGS sequence"/>
</dbReference>
<dbReference type="NCBIfam" id="TIGR00247">
    <property type="entry name" value="endolytic transglycosylase MltG"/>
    <property type="match status" value="1"/>
</dbReference>
<dbReference type="EC" id="4.2.2.29" evidence="7"/>
<dbReference type="PANTHER" id="PTHR30518">
    <property type="entry name" value="ENDOLYTIC MUREIN TRANSGLYCOSYLASE"/>
    <property type="match status" value="1"/>
</dbReference>
<dbReference type="RefSeq" id="WP_103043790.1">
    <property type="nucleotide sequence ID" value="NZ_BAABBP010000009.1"/>
</dbReference>